<name>A0A941IAY0_9BURK</name>
<evidence type="ECO:0000313" key="1">
    <source>
        <dbReference type="EMBL" id="MBR7798439.1"/>
    </source>
</evidence>
<sequence>MRSIGYLKRVLFFVSLLFLAGIDAFAEGVVCKKTLAWKDATHLQRTSVKGDVSIKSEWTQYTNGELFVSQINGRPVRFLKLGNGISLTSGSGLPKPDEFSMMLAAVASPMWESSTANLTRFARPCLLKEAEDQPFNEKDFVYWKPSEDSPIRIFGSLKRQGLVVKYSLEIARRGTDSVSEPLFGAWEHQTILEAIPDNFDLSGWHLFRDGDFVRTMPNNVPFSLKDLIQERQP</sequence>
<accession>A0A941IAY0</accession>
<protein>
    <submittedName>
        <fullName evidence="1">Uncharacterized protein</fullName>
    </submittedName>
</protein>
<organism evidence="1 2">
    <name type="scientific">Undibacterium fentianense</name>
    <dbReference type="NCBI Taxonomy" id="2828728"/>
    <lineage>
        <taxon>Bacteria</taxon>
        <taxon>Pseudomonadati</taxon>
        <taxon>Pseudomonadota</taxon>
        <taxon>Betaproteobacteria</taxon>
        <taxon>Burkholderiales</taxon>
        <taxon>Oxalobacteraceae</taxon>
        <taxon>Undibacterium</taxon>
    </lineage>
</organism>
<dbReference type="EMBL" id="JAGSPJ010000001">
    <property type="protein sequence ID" value="MBR7798439.1"/>
    <property type="molecule type" value="Genomic_DNA"/>
</dbReference>
<comment type="caution">
    <text evidence="1">The sequence shown here is derived from an EMBL/GenBank/DDBJ whole genome shotgun (WGS) entry which is preliminary data.</text>
</comment>
<evidence type="ECO:0000313" key="2">
    <source>
        <dbReference type="Proteomes" id="UP000678545"/>
    </source>
</evidence>
<keyword evidence="2" id="KW-1185">Reference proteome</keyword>
<dbReference type="AlphaFoldDB" id="A0A941IAY0"/>
<dbReference type="Proteomes" id="UP000678545">
    <property type="component" value="Unassembled WGS sequence"/>
</dbReference>
<dbReference type="RefSeq" id="WP_212673622.1">
    <property type="nucleotide sequence ID" value="NZ_JAGSPJ010000001.1"/>
</dbReference>
<reference evidence="1" key="1">
    <citation type="submission" date="2021-04" db="EMBL/GenBank/DDBJ databases">
        <title>novel species isolated from subtropical streams in China.</title>
        <authorList>
            <person name="Lu H."/>
        </authorList>
    </citation>
    <scope>NUCLEOTIDE SEQUENCE</scope>
    <source>
        <strain evidence="1">FT137W</strain>
    </source>
</reference>
<proteinExistence type="predicted"/>
<gene>
    <name evidence="1" type="ORF">KDM90_00255</name>
</gene>